<protein>
    <submittedName>
        <fullName evidence="2">YtxH domain-containing protein</fullName>
    </submittedName>
</protein>
<organism evidence="2 3">
    <name type="scientific">Alkaliphilus serpentinus</name>
    <dbReference type="NCBI Taxonomy" id="1482731"/>
    <lineage>
        <taxon>Bacteria</taxon>
        <taxon>Bacillati</taxon>
        <taxon>Bacillota</taxon>
        <taxon>Clostridia</taxon>
        <taxon>Peptostreptococcales</taxon>
        <taxon>Natronincolaceae</taxon>
        <taxon>Alkaliphilus</taxon>
    </lineage>
</organism>
<keyword evidence="1" id="KW-1133">Transmembrane helix</keyword>
<sequence length="128" mass="14753">MNLRNIQSRVEHLKEMLDPQKRKREKAVERKKGLVKGLALGTFIGGLVGVFYAPDKGENTRKRAKEELEKAKEVIQNNIVEGKEKFGDFYDEKKDVIGEKMVILKEKMKARENAAITDDISEDDFDRE</sequence>
<comment type="caution">
    <text evidence="2">The sequence shown here is derived from an EMBL/GenBank/DDBJ whole genome shotgun (WGS) entry which is preliminary data.</text>
</comment>
<dbReference type="Proteomes" id="UP000465601">
    <property type="component" value="Unassembled WGS sequence"/>
</dbReference>
<keyword evidence="1" id="KW-0812">Transmembrane</keyword>
<dbReference type="InterPro" id="IPR024623">
    <property type="entry name" value="YtxH"/>
</dbReference>
<dbReference type="OrthoDB" id="1957298at2"/>
<gene>
    <name evidence="2" type="ORF">F8153_09530</name>
</gene>
<accession>A0A833HNB5</accession>
<name>A0A833HNB5_9FIRM</name>
<evidence type="ECO:0000313" key="2">
    <source>
        <dbReference type="EMBL" id="KAB3529238.1"/>
    </source>
</evidence>
<dbReference type="Pfam" id="PF12732">
    <property type="entry name" value="YtxH"/>
    <property type="match status" value="1"/>
</dbReference>
<feature type="transmembrane region" description="Helical" evidence="1">
    <location>
        <begin position="33"/>
        <end position="53"/>
    </location>
</feature>
<reference evidence="2 3" key="1">
    <citation type="submission" date="2019-10" db="EMBL/GenBank/DDBJ databases">
        <title>Alkaliphilus serpentinus sp. nov. and Alkaliphilus pronyensis sp. nov., two novel anaerobic alkaliphilic species isolated from the serpentinized-hosted hydrothermal field of the Prony Bay (New Caledonia).</title>
        <authorList>
            <person name="Postec A."/>
        </authorList>
    </citation>
    <scope>NUCLEOTIDE SEQUENCE [LARGE SCALE GENOMIC DNA]</scope>
    <source>
        <strain evidence="2 3">LacT</strain>
    </source>
</reference>
<dbReference type="AlphaFoldDB" id="A0A833HNB5"/>
<evidence type="ECO:0000313" key="3">
    <source>
        <dbReference type="Proteomes" id="UP000465601"/>
    </source>
</evidence>
<keyword evidence="3" id="KW-1185">Reference proteome</keyword>
<evidence type="ECO:0000256" key="1">
    <source>
        <dbReference type="SAM" id="Phobius"/>
    </source>
</evidence>
<keyword evidence="1" id="KW-0472">Membrane</keyword>
<dbReference type="EMBL" id="WBZB01000034">
    <property type="protein sequence ID" value="KAB3529238.1"/>
    <property type="molecule type" value="Genomic_DNA"/>
</dbReference>
<dbReference type="RefSeq" id="WP_151866127.1">
    <property type="nucleotide sequence ID" value="NZ_WBZB01000034.1"/>
</dbReference>
<proteinExistence type="predicted"/>